<comment type="caution">
    <text evidence="1">The sequence shown here is derived from an EMBL/GenBank/DDBJ whole genome shotgun (WGS) entry which is preliminary data.</text>
</comment>
<protein>
    <recommendedName>
        <fullName evidence="3">STAS domain-containing protein</fullName>
    </recommendedName>
</protein>
<dbReference type="AlphaFoldDB" id="A0A4V2G307"/>
<keyword evidence="2" id="KW-1185">Reference proteome</keyword>
<evidence type="ECO:0008006" key="3">
    <source>
        <dbReference type="Google" id="ProtNLM"/>
    </source>
</evidence>
<dbReference type="EMBL" id="SHKW01000003">
    <property type="protein sequence ID" value="RZU35236.1"/>
    <property type="molecule type" value="Genomic_DNA"/>
</dbReference>
<gene>
    <name evidence="1" type="ORF">BDD14_5998</name>
</gene>
<evidence type="ECO:0000313" key="2">
    <source>
        <dbReference type="Proteomes" id="UP000292958"/>
    </source>
</evidence>
<proteinExistence type="predicted"/>
<evidence type="ECO:0000313" key="1">
    <source>
        <dbReference type="EMBL" id="RZU35236.1"/>
    </source>
</evidence>
<dbReference type="SUPFAM" id="SSF52091">
    <property type="entry name" value="SpoIIaa-like"/>
    <property type="match status" value="1"/>
</dbReference>
<accession>A0A4V2G307</accession>
<name>A0A4V2G307_9BACT</name>
<reference evidence="1 2" key="1">
    <citation type="submission" date="2019-02" db="EMBL/GenBank/DDBJ databases">
        <title>Genomic Encyclopedia of Archaeal and Bacterial Type Strains, Phase II (KMG-II): from individual species to whole genera.</title>
        <authorList>
            <person name="Goeker M."/>
        </authorList>
    </citation>
    <scope>NUCLEOTIDE SEQUENCE [LARGE SCALE GENOMIC DNA]</scope>
    <source>
        <strain evidence="1 2">DSM 18101</strain>
    </source>
</reference>
<organism evidence="1 2">
    <name type="scientific">Edaphobacter modestus</name>
    <dbReference type="NCBI Taxonomy" id="388466"/>
    <lineage>
        <taxon>Bacteria</taxon>
        <taxon>Pseudomonadati</taxon>
        <taxon>Acidobacteriota</taxon>
        <taxon>Terriglobia</taxon>
        <taxon>Terriglobales</taxon>
        <taxon>Acidobacteriaceae</taxon>
        <taxon>Edaphobacter</taxon>
    </lineage>
</organism>
<dbReference type="InterPro" id="IPR036513">
    <property type="entry name" value="STAS_dom_sf"/>
</dbReference>
<sequence>MLRIEKELDGHTTTLRLIGRIQSADIGSIQAQMDDDSVHVLFDLGEVTLVNVEVIRFLSDCEDEGVVLIHCPPYVREWILRERDERSGPRIPDGT</sequence>
<dbReference type="Proteomes" id="UP000292958">
    <property type="component" value="Unassembled WGS sequence"/>
</dbReference>